<feature type="transmembrane region" description="Helical" evidence="1">
    <location>
        <begin position="93"/>
        <end position="126"/>
    </location>
</feature>
<feature type="transmembrane region" description="Helical" evidence="1">
    <location>
        <begin position="58"/>
        <end position="81"/>
    </location>
</feature>
<proteinExistence type="predicted"/>
<reference evidence="2" key="1">
    <citation type="submission" date="2020-05" db="EMBL/GenBank/DDBJ databases">
        <authorList>
            <person name="Chiriac C."/>
            <person name="Salcher M."/>
            <person name="Ghai R."/>
            <person name="Kavagutti S V."/>
        </authorList>
    </citation>
    <scope>NUCLEOTIDE SEQUENCE</scope>
</reference>
<sequence length="529" mass="60138">MLIPIFVLTYPKYGTTDDYILDTWFNGYYTGNFENEAIFVTSIFSKFISSLYAINSSIAWYGLTLLLVTLTSVATISKVIINSEKISRQLKLTILLILFSFTVWSYLGITYTATAIISGVAGLILLLNNINTKNRFGIIIPIIFLSISFIIRPESLLGAILVIYPLYVLKVKVNRRSIKHVSITFVALLSLFLVNKFAAESESSEIKQYREWAKKVQMFAGMPRMDAAAKVIGETGWTPTEYNLFKDVAYFDEQNYNVEWIDQALKVTNFVSSKPDLSFGNLKSVVSKYVNSTSFFLMFLPILLIAILLRHRPGVMKIGLLFYFINFGLLHTYTGLFLHNVPRVTIPLLVGFMAGLVLLFEKNKKDKKVEVLFSVIISLLGIYYLQDFNSQNRDRIISAKELSVSINDQLQSKILLIHGNQEYSQNVNPFKRTSTQADQNVFMVGNWDTFSPHWEKRALNIGLNTEEIIKELTTNPKIVWSGPTIPNTTLNLINYLRESGYGEFQPQKIGTLTNGNELWSFSDSEVEIK</sequence>
<feature type="transmembrane region" description="Helical" evidence="1">
    <location>
        <begin position="344"/>
        <end position="360"/>
    </location>
</feature>
<gene>
    <name evidence="2" type="ORF">UFOPK1740_00264</name>
</gene>
<feature type="transmembrane region" description="Helical" evidence="1">
    <location>
        <begin position="181"/>
        <end position="199"/>
    </location>
</feature>
<feature type="transmembrane region" description="Helical" evidence="1">
    <location>
        <begin position="320"/>
        <end position="338"/>
    </location>
</feature>
<evidence type="ECO:0000256" key="1">
    <source>
        <dbReference type="SAM" id="Phobius"/>
    </source>
</evidence>
<keyword evidence="1" id="KW-1133">Transmembrane helix</keyword>
<feature type="transmembrane region" description="Helical" evidence="1">
    <location>
        <begin position="289"/>
        <end position="308"/>
    </location>
</feature>
<dbReference type="EMBL" id="CAEZTU010000006">
    <property type="protein sequence ID" value="CAB4571383.1"/>
    <property type="molecule type" value="Genomic_DNA"/>
</dbReference>
<evidence type="ECO:0000313" key="2">
    <source>
        <dbReference type="EMBL" id="CAB4571383.1"/>
    </source>
</evidence>
<accession>A0A6J6EAP8</accession>
<keyword evidence="1" id="KW-0472">Membrane</keyword>
<feature type="transmembrane region" description="Helical" evidence="1">
    <location>
        <begin position="369"/>
        <end position="386"/>
    </location>
</feature>
<feature type="transmembrane region" description="Helical" evidence="1">
    <location>
        <begin position="138"/>
        <end position="169"/>
    </location>
</feature>
<dbReference type="AlphaFoldDB" id="A0A6J6EAP8"/>
<name>A0A6J6EAP8_9ZZZZ</name>
<organism evidence="2">
    <name type="scientific">freshwater metagenome</name>
    <dbReference type="NCBI Taxonomy" id="449393"/>
    <lineage>
        <taxon>unclassified sequences</taxon>
        <taxon>metagenomes</taxon>
        <taxon>ecological metagenomes</taxon>
    </lineage>
</organism>
<keyword evidence="1" id="KW-0812">Transmembrane</keyword>
<protein>
    <submittedName>
        <fullName evidence="2">Unannotated protein</fullName>
    </submittedName>
</protein>